<protein>
    <recommendedName>
        <fullName evidence="1">Polynucleotide kinase PNKP phosphatase domain-containing protein</fullName>
    </recommendedName>
</protein>
<accession>A0A511MMX9</accession>
<dbReference type="InterPro" id="IPR023214">
    <property type="entry name" value="HAD_sf"/>
</dbReference>
<dbReference type="Pfam" id="PF13671">
    <property type="entry name" value="AAA_33"/>
    <property type="match status" value="1"/>
</dbReference>
<comment type="caution">
    <text evidence="2">The sequence shown here is derived from an EMBL/GenBank/DDBJ whole genome shotgun (WGS) entry which is preliminary data.</text>
</comment>
<reference evidence="2 3" key="1">
    <citation type="submission" date="2019-07" db="EMBL/GenBank/DDBJ databases">
        <title>Whole genome shotgun sequence of Nocardia ninae NBRC 108245.</title>
        <authorList>
            <person name="Hosoyama A."/>
            <person name="Uohara A."/>
            <person name="Ohji S."/>
            <person name="Ichikawa N."/>
        </authorList>
    </citation>
    <scope>NUCLEOTIDE SEQUENCE [LARGE SCALE GENOMIC DNA]</scope>
    <source>
        <strain evidence="2 3">NBRC 108245</strain>
    </source>
</reference>
<organism evidence="2 3">
    <name type="scientific">Nocardia ninae NBRC 108245</name>
    <dbReference type="NCBI Taxonomy" id="1210091"/>
    <lineage>
        <taxon>Bacteria</taxon>
        <taxon>Bacillati</taxon>
        <taxon>Actinomycetota</taxon>
        <taxon>Actinomycetes</taxon>
        <taxon>Mycobacteriales</taxon>
        <taxon>Nocardiaceae</taxon>
        <taxon>Nocardia</taxon>
    </lineage>
</organism>
<evidence type="ECO:0000313" key="2">
    <source>
        <dbReference type="EMBL" id="GEM41963.1"/>
    </source>
</evidence>
<evidence type="ECO:0000259" key="1">
    <source>
        <dbReference type="Pfam" id="PF25109"/>
    </source>
</evidence>
<sequence length="302" mass="34162">MPDLVITRGWPGSGKTTYARQWVTEAPRRVKAPSRDDLRATLYNGAGVLAYPQEDLITEVQEQAVRTLIRAGHSTVVDDTNLRTSYAQRWATLADKLGAGFHVIDMESDLATCLAHNEARRAAGGRYTDPRAIEGIAQRFPITQWQPITARPALEVEPYVNDATKPDAYIVDVDGTIAHMHGRGPFDWTRVGEDSLDFEVVDLLLTLKLGNPNAQFIVVSGRSDICRPETLEWIRRYWAEPDALHMRRHGDVRRDDIVKLEIFNTHIRHQFNVLGVFDDRNSVVAMWRQLGLKCFQVAEGDF</sequence>
<dbReference type="Pfam" id="PF25109">
    <property type="entry name" value="HAD_PNKP"/>
    <property type="match status" value="1"/>
</dbReference>
<dbReference type="EMBL" id="BJXA01000060">
    <property type="protein sequence ID" value="GEM41963.1"/>
    <property type="molecule type" value="Genomic_DNA"/>
</dbReference>
<proteinExistence type="predicted"/>
<dbReference type="Proteomes" id="UP000321424">
    <property type="component" value="Unassembled WGS sequence"/>
</dbReference>
<dbReference type="InterPro" id="IPR036412">
    <property type="entry name" value="HAD-like_sf"/>
</dbReference>
<name>A0A511MMX9_9NOCA</name>
<dbReference type="InterPro" id="IPR027417">
    <property type="entry name" value="P-loop_NTPase"/>
</dbReference>
<dbReference type="InterPro" id="IPR056782">
    <property type="entry name" value="HAD_PNKP"/>
</dbReference>
<dbReference type="AlphaFoldDB" id="A0A511MMX9"/>
<evidence type="ECO:0000313" key="3">
    <source>
        <dbReference type="Proteomes" id="UP000321424"/>
    </source>
</evidence>
<dbReference type="SUPFAM" id="SSF56784">
    <property type="entry name" value="HAD-like"/>
    <property type="match status" value="1"/>
</dbReference>
<keyword evidence="3" id="KW-1185">Reference proteome</keyword>
<dbReference type="SUPFAM" id="SSF52540">
    <property type="entry name" value="P-loop containing nucleoside triphosphate hydrolases"/>
    <property type="match status" value="1"/>
</dbReference>
<gene>
    <name evidence="2" type="ORF">NN4_64820</name>
</gene>
<dbReference type="RefSeq" id="WP_147139237.1">
    <property type="nucleotide sequence ID" value="NZ_BJXA01000060.1"/>
</dbReference>
<feature type="domain" description="Polynucleotide kinase PNKP phosphatase" evidence="1">
    <location>
        <begin position="166"/>
        <end position="302"/>
    </location>
</feature>
<dbReference type="Gene3D" id="3.40.50.300">
    <property type="entry name" value="P-loop containing nucleotide triphosphate hydrolases"/>
    <property type="match status" value="1"/>
</dbReference>
<dbReference type="OrthoDB" id="7592866at2"/>
<dbReference type="Gene3D" id="3.40.50.1000">
    <property type="entry name" value="HAD superfamily/HAD-like"/>
    <property type="match status" value="1"/>
</dbReference>